<evidence type="ECO:0008006" key="4">
    <source>
        <dbReference type="Google" id="ProtNLM"/>
    </source>
</evidence>
<dbReference type="Proteomes" id="UP000245086">
    <property type="component" value="Unassembled WGS sequence"/>
</dbReference>
<feature type="transmembrane region" description="Helical" evidence="1">
    <location>
        <begin position="140"/>
        <end position="161"/>
    </location>
</feature>
<dbReference type="OrthoDB" id="3781906at2"/>
<protein>
    <recommendedName>
        <fullName evidence="4">Copper resistance protein D domain-containing protein</fullName>
    </recommendedName>
</protein>
<sequence>MDTALFTLLHLLVFVYWLGGDLGVFYSSTILTDTRQPDAARIAAARVLAQVDMAPRTAMILTLPTGLTLAVHKGWLVLGPFVVSLIWVGALLWLTLAWTLHLRHLGPNSLFRQADMAIRWGLIAGLLILAANLWPHAPALPLYLKAKCAILAATILCGLLIRRALGRFGPAFARMVEHGARPETDRDIQQALDESRPLVVTIWLLLLVAAFLGLAKPL</sequence>
<reference evidence="2 3" key="1">
    <citation type="journal article" date="2018" name="Genome Announc.">
        <title>Draft Genome Sequence of "Candidatus Phycosocius bacilliformis," an Alphaproteobacterial Ectosymbiont of the Hydrocarbon-Producing Green Alga Botryococcus braunii.</title>
        <authorList>
            <person name="Tanabe Y."/>
            <person name="Yamaguchi H."/>
            <person name="Watanabe M.M."/>
        </authorList>
    </citation>
    <scope>NUCLEOTIDE SEQUENCE [LARGE SCALE GENOMIC DNA]</scope>
    <source>
        <strain evidence="2 3">BOTRYCO-2</strain>
    </source>
</reference>
<keyword evidence="1" id="KW-1133">Transmembrane helix</keyword>
<evidence type="ECO:0000256" key="1">
    <source>
        <dbReference type="SAM" id="Phobius"/>
    </source>
</evidence>
<dbReference type="RefSeq" id="WP_108984768.1">
    <property type="nucleotide sequence ID" value="NZ_BFBR01000004.1"/>
</dbReference>
<dbReference type="EMBL" id="BFBR01000004">
    <property type="protein sequence ID" value="GBF57897.1"/>
    <property type="molecule type" value="Genomic_DNA"/>
</dbReference>
<accession>A0A2P2E9Z4</accession>
<dbReference type="AlphaFoldDB" id="A0A2P2E9Z4"/>
<keyword evidence="1" id="KW-0812">Transmembrane</keyword>
<organism evidence="2 3">
    <name type="scientific">Candidatus Phycosocius bacilliformis</name>
    <dbReference type="NCBI Taxonomy" id="1445552"/>
    <lineage>
        <taxon>Bacteria</taxon>
        <taxon>Pseudomonadati</taxon>
        <taxon>Pseudomonadota</taxon>
        <taxon>Alphaproteobacteria</taxon>
        <taxon>Caulobacterales</taxon>
        <taxon>Caulobacterales incertae sedis</taxon>
        <taxon>Candidatus Phycosocius</taxon>
    </lineage>
</organism>
<name>A0A2P2E9Z4_9PROT</name>
<evidence type="ECO:0000313" key="3">
    <source>
        <dbReference type="Proteomes" id="UP000245086"/>
    </source>
</evidence>
<keyword evidence="3" id="KW-1185">Reference proteome</keyword>
<comment type="caution">
    <text evidence="2">The sequence shown here is derived from an EMBL/GenBank/DDBJ whole genome shotgun (WGS) entry which is preliminary data.</text>
</comment>
<feature type="transmembrane region" description="Helical" evidence="1">
    <location>
        <begin position="117"/>
        <end position="134"/>
    </location>
</feature>
<feature type="transmembrane region" description="Helical" evidence="1">
    <location>
        <begin position="198"/>
        <end position="215"/>
    </location>
</feature>
<feature type="transmembrane region" description="Helical" evidence="1">
    <location>
        <begin position="75"/>
        <end position="96"/>
    </location>
</feature>
<proteinExistence type="predicted"/>
<evidence type="ECO:0000313" key="2">
    <source>
        <dbReference type="EMBL" id="GBF57897.1"/>
    </source>
</evidence>
<gene>
    <name evidence="2" type="ORF">PbB2_01567</name>
</gene>
<keyword evidence="1" id="KW-0472">Membrane</keyword>